<gene>
    <name evidence="2" type="ORF">DPMN_029290</name>
</gene>
<evidence type="ECO:0000313" key="2">
    <source>
        <dbReference type="EMBL" id="KAH3866231.1"/>
    </source>
</evidence>
<sequence>MACSNSHIPKYTSYSQIAALKDNELKKICVTNNVDPKLPKKARIILVCHILGISTVGTNLSGSVCLHSNVNALTCVQRDEYGKLTVKHISQITEWTKDLYKLPAVEDKDIKTYLLNTEQINEASARTYKLSRPYQLKQFVHSVEVYENVLSETFIILKAQYNPSRATSAVEIKLVYVVLDKITGVPCAFDTVPHHPCFLNLKTTESGVTSCPGCELPHPQRNACGRRRGEITPCTSRLRSSSRDSARTVVISVSHQPPTREGEVPD</sequence>
<dbReference type="EMBL" id="JAIWYP010000002">
    <property type="protein sequence ID" value="KAH3866231.1"/>
    <property type="molecule type" value="Genomic_DNA"/>
</dbReference>
<evidence type="ECO:0000313" key="3">
    <source>
        <dbReference type="Proteomes" id="UP000828390"/>
    </source>
</evidence>
<dbReference type="AlphaFoldDB" id="A0A9D4M0I8"/>
<organism evidence="2 3">
    <name type="scientific">Dreissena polymorpha</name>
    <name type="common">Zebra mussel</name>
    <name type="synonym">Mytilus polymorpha</name>
    <dbReference type="NCBI Taxonomy" id="45954"/>
    <lineage>
        <taxon>Eukaryota</taxon>
        <taxon>Metazoa</taxon>
        <taxon>Spiralia</taxon>
        <taxon>Lophotrochozoa</taxon>
        <taxon>Mollusca</taxon>
        <taxon>Bivalvia</taxon>
        <taxon>Autobranchia</taxon>
        <taxon>Heteroconchia</taxon>
        <taxon>Euheterodonta</taxon>
        <taxon>Imparidentia</taxon>
        <taxon>Neoheterodontei</taxon>
        <taxon>Myida</taxon>
        <taxon>Dreissenoidea</taxon>
        <taxon>Dreissenidae</taxon>
        <taxon>Dreissena</taxon>
    </lineage>
</organism>
<keyword evidence="3" id="KW-1185">Reference proteome</keyword>
<dbReference type="Proteomes" id="UP000828390">
    <property type="component" value="Unassembled WGS sequence"/>
</dbReference>
<protein>
    <submittedName>
        <fullName evidence="2">Uncharacterized protein</fullName>
    </submittedName>
</protein>
<reference evidence="2" key="2">
    <citation type="submission" date="2020-11" db="EMBL/GenBank/DDBJ databases">
        <authorList>
            <person name="McCartney M.A."/>
            <person name="Auch B."/>
            <person name="Kono T."/>
            <person name="Mallez S."/>
            <person name="Becker A."/>
            <person name="Gohl D.M."/>
            <person name="Silverstein K.A.T."/>
            <person name="Koren S."/>
            <person name="Bechman K.B."/>
            <person name="Herman A."/>
            <person name="Abrahante J.E."/>
            <person name="Garbe J."/>
        </authorList>
    </citation>
    <scope>NUCLEOTIDE SEQUENCE</scope>
    <source>
        <strain evidence="2">Duluth1</strain>
        <tissue evidence="2">Whole animal</tissue>
    </source>
</reference>
<comment type="caution">
    <text evidence="2">The sequence shown here is derived from an EMBL/GenBank/DDBJ whole genome shotgun (WGS) entry which is preliminary data.</text>
</comment>
<accession>A0A9D4M0I8</accession>
<name>A0A9D4M0I8_DREPO</name>
<evidence type="ECO:0000256" key="1">
    <source>
        <dbReference type="SAM" id="MobiDB-lite"/>
    </source>
</evidence>
<proteinExistence type="predicted"/>
<reference evidence="2" key="1">
    <citation type="journal article" date="2019" name="bioRxiv">
        <title>The Genome of the Zebra Mussel, Dreissena polymorpha: A Resource for Invasive Species Research.</title>
        <authorList>
            <person name="McCartney M.A."/>
            <person name="Auch B."/>
            <person name="Kono T."/>
            <person name="Mallez S."/>
            <person name="Zhang Y."/>
            <person name="Obille A."/>
            <person name="Becker A."/>
            <person name="Abrahante J.E."/>
            <person name="Garbe J."/>
            <person name="Badalamenti J.P."/>
            <person name="Herman A."/>
            <person name="Mangelson H."/>
            <person name="Liachko I."/>
            <person name="Sullivan S."/>
            <person name="Sone E.D."/>
            <person name="Koren S."/>
            <person name="Silverstein K.A.T."/>
            <person name="Beckman K.B."/>
            <person name="Gohl D.M."/>
        </authorList>
    </citation>
    <scope>NUCLEOTIDE SEQUENCE</scope>
    <source>
        <strain evidence="2">Duluth1</strain>
        <tissue evidence="2">Whole animal</tissue>
    </source>
</reference>
<feature type="region of interest" description="Disordered" evidence="1">
    <location>
        <begin position="243"/>
        <end position="266"/>
    </location>
</feature>